<dbReference type="SUPFAM" id="SSF143865">
    <property type="entry name" value="CorA soluble domain-like"/>
    <property type="match status" value="1"/>
</dbReference>
<proteinExistence type="inferred from homology"/>
<organism evidence="7 8">
    <name type="scientific">Neocallimastix californiae</name>
    <dbReference type="NCBI Taxonomy" id="1754190"/>
    <lineage>
        <taxon>Eukaryota</taxon>
        <taxon>Fungi</taxon>
        <taxon>Fungi incertae sedis</taxon>
        <taxon>Chytridiomycota</taxon>
        <taxon>Chytridiomycota incertae sedis</taxon>
        <taxon>Neocallimastigomycetes</taxon>
        <taxon>Neocallimastigales</taxon>
        <taxon>Neocallimastigaceae</taxon>
        <taxon>Neocallimastix</taxon>
    </lineage>
</organism>
<evidence type="ECO:0000256" key="4">
    <source>
        <dbReference type="ARBA" id="ARBA00022989"/>
    </source>
</evidence>
<sequence length="309" mass="35554">MKKKFFWIDVLKPTKEEIAVLSDVFGIHPLTVEDMEYDDTREKIETFINYYYININSFEENSSSFEILPINVSVLVFKNFVLSFHNKPIQHTDHILTRMAQLSAYDFEFNGDWIAYAHIDDISDSFYPYINSAEIDVNTIDELVLILKESEKNDMLRRIGEARKRVTALLRLVTDKSEIIKNLIKRINTLTPNSNNLLYLSDVQDHVITMVQNLHHFEETLIRAHSNYLAQINIEITLATNDTNDIANKLSVLGTVFLPLSLISGMWGMNVLVPGQVYMDSLIPFFIICLAMVVITVISIIISKRLGMI</sequence>
<dbReference type="Gene3D" id="1.20.58.340">
    <property type="entry name" value="Magnesium transport protein CorA, transmembrane region"/>
    <property type="match status" value="2"/>
</dbReference>
<evidence type="ECO:0000256" key="1">
    <source>
        <dbReference type="ARBA" id="ARBA00004141"/>
    </source>
</evidence>
<keyword evidence="3 6" id="KW-0812">Transmembrane</keyword>
<dbReference type="GO" id="GO:0015095">
    <property type="term" value="F:magnesium ion transmembrane transporter activity"/>
    <property type="evidence" value="ECO:0007669"/>
    <property type="project" value="InterPro"/>
</dbReference>
<dbReference type="STRING" id="1754190.A0A1Y2DKL6"/>
<accession>A0A1Y2DKL6</accession>
<dbReference type="CDD" id="cd12829">
    <property type="entry name" value="Alr1p-like"/>
    <property type="match status" value="1"/>
</dbReference>
<dbReference type="InterPro" id="IPR044089">
    <property type="entry name" value="Alr1-like"/>
</dbReference>
<name>A0A1Y2DKL6_9FUNG</name>
<dbReference type="AlphaFoldDB" id="A0A1Y2DKL6"/>
<dbReference type="GO" id="GO:0016020">
    <property type="term" value="C:membrane"/>
    <property type="evidence" value="ECO:0007669"/>
    <property type="project" value="UniProtKB-SubCell"/>
</dbReference>
<evidence type="ECO:0000256" key="5">
    <source>
        <dbReference type="ARBA" id="ARBA00023136"/>
    </source>
</evidence>
<keyword evidence="4 6" id="KW-1133">Transmembrane helix</keyword>
<dbReference type="OrthoDB" id="29879at2759"/>
<feature type="transmembrane region" description="Helical" evidence="6">
    <location>
        <begin position="281"/>
        <end position="302"/>
    </location>
</feature>
<dbReference type="EMBL" id="MCOG01000063">
    <property type="protein sequence ID" value="ORY59783.1"/>
    <property type="molecule type" value="Genomic_DNA"/>
</dbReference>
<dbReference type="Gene3D" id="3.30.460.20">
    <property type="entry name" value="CorA soluble domain-like"/>
    <property type="match status" value="1"/>
</dbReference>
<evidence type="ECO:0000313" key="7">
    <source>
        <dbReference type="EMBL" id="ORY59783.1"/>
    </source>
</evidence>
<dbReference type="PANTHER" id="PTHR21535:SF51">
    <property type="entry name" value="MANGANESE RESISTANCE PROTEIN MNR2"/>
    <property type="match status" value="1"/>
</dbReference>
<evidence type="ECO:0000256" key="2">
    <source>
        <dbReference type="ARBA" id="ARBA00009765"/>
    </source>
</evidence>
<dbReference type="InterPro" id="IPR045863">
    <property type="entry name" value="CorA_TM1_TM2"/>
</dbReference>
<comment type="similarity">
    <text evidence="2">Belongs to the CorA metal ion transporter (MIT) (TC 1.A.35) family.</text>
</comment>
<gene>
    <name evidence="7" type="ORF">LY90DRAFT_408727</name>
</gene>
<dbReference type="Proteomes" id="UP000193920">
    <property type="component" value="Unassembled WGS sequence"/>
</dbReference>
<keyword evidence="8" id="KW-1185">Reference proteome</keyword>
<dbReference type="InterPro" id="IPR045861">
    <property type="entry name" value="CorA_cytoplasmic_dom"/>
</dbReference>
<feature type="transmembrane region" description="Helical" evidence="6">
    <location>
        <begin position="250"/>
        <end position="269"/>
    </location>
</feature>
<dbReference type="SUPFAM" id="SSF144083">
    <property type="entry name" value="Magnesium transport protein CorA, transmembrane region"/>
    <property type="match status" value="1"/>
</dbReference>
<evidence type="ECO:0000313" key="8">
    <source>
        <dbReference type="Proteomes" id="UP000193920"/>
    </source>
</evidence>
<dbReference type="InterPro" id="IPR002523">
    <property type="entry name" value="MgTranspt_CorA/ZnTranspt_ZntB"/>
</dbReference>
<comment type="caution">
    <text evidence="7">The sequence shown here is derived from an EMBL/GenBank/DDBJ whole genome shotgun (WGS) entry which is preliminary data.</text>
</comment>
<evidence type="ECO:0000256" key="6">
    <source>
        <dbReference type="SAM" id="Phobius"/>
    </source>
</evidence>
<dbReference type="Pfam" id="PF01544">
    <property type="entry name" value="CorA"/>
    <property type="match status" value="1"/>
</dbReference>
<comment type="subcellular location">
    <subcellularLocation>
        <location evidence="1">Membrane</location>
        <topology evidence="1">Multi-pass membrane protein</topology>
    </subcellularLocation>
</comment>
<protein>
    <submittedName>
        <fullName evidence="7">Mg2+ transporter protein</fullName>
    </submittedName>
</protein>
<evidence type="ECO:0000256" key="3">
    <source>
        <dbReference type="ARBA" id="ARBA00022692"/>
    </source>
</evidence>
<dbReference type="PANTHER" id="PTHR21535">
    <property type="entry name" value="MAGNESIUM AND COBALT TRANSPORT PROTEIN/MITOCHONDRIAL IMPORT INNER MEMBRANE TRANSLOCASE SUBUNIT TIM8"/>
    <property type="match status" value="1"/>
</dbReference>
<dbReference type="GO" id="GO:0010961">
    <property type="term" value="P:intracellular magnesium ion homeostasis"/>
    <property type="evidence" value="ECO:0007669"/>
    <property type="project" value="TreeGrafter"/>
</dbReference>
<keyword evidence="5 6" id="KW-0472">Membrane</keyword>
<reference evidence="7 8" key="1">
    <citation type="submission" date="2016-08" db="EMBL/GenBank/DDBJ databases">
        <title>A Parts List for Fungal Cellulosomes Revealed by Comparative Genomics.</title>
        <authorList>
            <consortium name="DOE Joint Genome Institute"/>
            <person name="Haitjema C.H."/>
            <person name="Gilmore S.P."/>
            <person name="Henske J.K."/>
            <person name="Solomon K.V."/>
            <person name="De Groot R."/>
            <person name="Kuo A."/>
            <person name="Mondo S.J."/>
            <person name="Salamov A.A."/>
            <person name="Labutti K."/>
            <person name="Zhao Z."/>
            <person name="Chiniquy J."/>
            <person name="Barry K."/>
            <person name="Brewer H.M."/>
            <person name="Purvine S.O."/>
            <person name="Wright A.T."/>
            <person name="Boxma B."/>
            <person name="Van Alen T."/>
            <person name="Hackstein J.H."/>
            <person name="Baker S.E."/>
            <person name="Grigoriev I.V."/>
            <person name="O'Malley M.A."/>
        </authorList>
    </citation>
    <scope>NUCLEOTIDE SEQUENCE [LARGE SCALE GENOMIC DNA]</scope>
    <source>
        <strain evidence="7 8">G1</strain>
    </source>
</reference>